<comment type="caution">
    <text evidence="1">The sequence shown here is derived from an EMBL/GenBank/DDBJ whole genome shotgun (WGS) entry which is preliminary data.</text>
</comment>
<dbReference type="AlphaFoldDB" id="A0A9Q9REM4"/>
<reference evidence="1" key="1">
    <citation type="submission" date="2019-05" db="EMBL/GenBank/DDBJ databases">
        <authorList>
            <person name="Piombo E."/>
        </authorList>
    </citation>
    <scope>NUCLEOTIDE SEQUENCE</scope>
    <source>
        <strain evidence="1">C2S</strain>
    </source>
</reference>
<dbReference type="Proteomes" id="UP000760494">
    <property type="component" value="Unassembled WGS sequence"/>
</dbReference>
<dbReference type="InterPro" id="IPR011009">
    <property type="entry name" value="Kinase-like_dom_sf"/>
</dbReference>
<name>A0A9Q9REM4_FUSFU</name>
<proteinExistence type="predicted"/>
<evidence type="ECO:0000313" key="1">
    <source>
        <dbReference type="EMBL" id="VTT61172.1"/>
    </source>
</evidence>
<accession>A0A9Q9REM4</accession>
<dbReference type="Gene3D" id="1.10.510.10">
    <property type="entry name" value="Transferase(Phosphotransferase) domain 1"/>
    <property type="match status" value="1"/>
</dbReference>
<sequence length="168" mass="18677">MKKLAQVVAYMHTSDIRPLVTDGVSEVFVRGGSTKFDDCSYILLDPEQVAHLERNLRADTWQLGCCFALVLGVAMRGTAGRDELTKDRRSSQIASEYEHSKKSLKALCDEGSSKGEALSNQLAYELVSGMLDKNHETRLEIHQVFSQIDQFVAQMNTAVVGDVDMSYL</sequence>
<protein>
    <recommendedName>
        <fullName evidence="3">Protein kinase domain-containing protein</fullName>
    </recommendedName>
</protein>
<organism evidence="1 2">
    <name type="scientific">Fusarium fujikuroi</name>
    <name type="common">Bakanae and foot rot disease fungus</name>
    <name type="synonym">Gibberella fujikuroi</name>
    <dbReference type="NCBI Taxonomy" id="5127"/>
    <lineage>
        <taxon>Eukaryota</taxon>
        <taxon>Fungi</taxon>
        <taxon>Dikarya</taxon>
        <taxon>Ascomycota</taxon>
        <taxon>Pezizomycotina</taxon>
        <taxon>Sordariomycetes</taxon>
        <taxon>Hypocreomycetidae</taxon>
        <taxon>Hypocreales</taxon>
        <taxon>Nectriaceae</taxon>
        <taxon>Fusarium</taxon>
        <taxon>Fusarium fujikuroi species complex</taxon>
    </lineage>
</organism>
<evidence type="ECO:0000313" key="2">
    <source>
        <dbReference type="Proteomes" id="UP000760494"/>
    </source>
</evidence>
<dbReference type="EMBL" id="CABFJX010000057">
    <property type="protein sequence ID" value="VTT61172.1"/>
    <property type="molecule type" value="Genomic_DNA"/>
</dbReference>
<evidence type="ECO:0008006" key="3">
    <source>
        <dbReference type="Google" id="ProtNLM"/>
    </source>
</evidence>
<gene>
    <name evidence="1" type="ORF">C2S_4375</name>
</gene>
<dbReference type="SUPFAM" id="SSF56112">
    <property type="entry name" value="Protein kinase-like (PK-like)"/>
    <property type="match status" value="1"/>
</dbReference>